<keyword evidence="1" id="KW-1133">Transmembrane helix</keyword>
<evidence type="ECO:0000256" key="1">
    <source>
        <dbReference type="SAM" id="Phobius"/>
    </source>
</evidence>
<feature type="transmembrane region" description="Helical" evidence="1">
    <location>
        <begin position="7"/>
        <end position="27"/>
    </location>
</feature>
<dbReference type="AlphaFoldDB" id="R0EII5"/>
<evidence type="ECO:0000313" key="2">
    <source>
        <dbReference type="EMBL" id="ENZ81819.1"/>
    </source>
</evidence>
<accession>R0EII5</accession>
<reference evidence="2 3" key="1">
    <citation type="journal article" date="2013" name="Genome Announc.">
        <title>Draft Genome Sequence for Caulobacter sp. Strain OR37, a Bacterium Tolerant to Heavy Metals.</title>
        <authorList>
            <person name="Utturkar S.M."/>
            <person name="Bollmann A."/>
            <person name="Brzoska R.M."/>
            <person name="Klingeman D.M."/>
            <person name="Epstein S.E."/>
            <person name="Palumbo A.V."/>
            <person name="Brown S.D."/>
        </authorList>
    </citation>
    <scope>NUCLEOTIDE SEQUENCE [LARGE SCALE GENOMIC DNA]</scope>
    <source>
        <strain evidence="2 3">OR37</strain>
    </source>
</reference>
<keyword evidence="1" id="KW-0472">Membrane</keyword>
<sequence length="30" mass="3168" precursor="true">MIPRGLRVYLVISGVAFALGLLIGFSAHPV</sequence>
<evidence type="ECO:0000313" key="3">
    <source>
        <dbReference type="Proteomes" id="UP000013063"/>
    </source>
</evidence>
<protein>
    <submittedName>
        <fullName evidence="2">Uncharacterized protein</fullName>
    </submittedName>
</protein>
<keyword evidence="3" id="KW-1185">Reference proteome</keyword>
<dbReference type="Proteomes" id="UP000013063">
    <property type="component" value="Unassembled WGS sequence"/>
</dbReference>
<comment type="caution">
    <text evidence="2">The sequence shown here is derived from an EMBL/GenBank/DDBJ whole genome shotgun (WGS) entry which is preliminary data.</text>
</comment>
<name>R0EII5_CAUVI</name>
<organism evidence="2 3">
    <name type="scientific">Caulobacter vibrioides OR37</name>
    <dbReference type="NCBI Taxonomy" id="1292034"/>
    <lineage>
        <taxon>Bacteria</taxon>
        <taxon>Pseudomonadati</taxon>
        <taxon>Pseudomonadota</taxon>
        <taxon>Alphaproteobacteria</taxon>
        <taxon>Caulobacterales</taxon>
        <taxon>Caulobacteraceae</taxon>
        <taxon>Caulobacter</taxon>
    </lineage>
</organism>
<gene>
    <name evidence="2" type="ORF">OR37_02246</name>
</gene>
<dbReference type="STRING" id="1292034.OR37_02246"/>
<dbReference type="EMBL" id="APMP01000012">
    <property type="protein sequence ID" value="ENZ81819.1"/>
    <property type="molecule type" value="Genomic_DNA"/>
</dbReference>
<keyword evidence="1" id="KW-0812">Transmembrane</keyword>
<proteinExistence type="predicted"/>